<organism evidence="3 4">
    <name type="scientific">Ziziphus jujuba</name>
    <name type="common">Chinese jujube</name>
    <name type="synonym">Ziziphus sativa</name>
    <dbReference type="NCBI Taxonomy" id="326968"/>
    <lineage>
        <taxon>Eukaryota</taxon>
        <taxon>Viridiplantae</taxon>
        <taxon>Streptophyta</taxon>
        <taxon>Embryophyta</taxon>
        <taxon>Tracheophyta</taxon>
        <taxon>Spermatophyta</taxon>
        <taxon>Magnoliopsida</taxon>
        <taxon>eudicotyledons</taxon>
        <taxon>Gunneridae</taxon>
        <taxon>Pentapetalae</taxon>
        <taxon>rosids</taxon>
        <taxon>fabids</taxon>
        <taxon>Rosales</taxon>
        <taxon>Rhamnaceae</taxon>
        <taxon>Paliureae</taxon>
        <taxon>Ziziphus</taxon>
    </lineage>
</organism>
<dbReference type="GeneID" id="107421373"/>
<dbReference type="PANTHER" id="PTHR31625">
    <property type="match status" value="1"/>
</dbReference>
<evidence type="ECO:0000256" key="1">
    <source>
        <dbReference type="ARBA" id="ARBA00022679"/>
    </source>
</evidence>
<reference evidence="4" key="1">
    <citation type="submission" date="2025-08" db="UniProtKB">
        <authorList>
            <consortium name="RefSeq"/>
        </authorList>
    </citation>
    <scope>IDENTIFICATION</scope>
    <source>
        <tissue evidence="4">Seedling</tissue>
    </source>
</reference>
<dbReference type="InterPro" id="IPR023213">
    <property type="entry name" value="CAT-like_dom_sf"/>
</dbReference>
<dbReference type="InterPro" id="IPR051504">
    <property type="entry name" value="Plant_metabolite_acyltrans"/>
</dbReference>
<proteinExistence type="predicted"/>
<keyword evidence="3" id="KW-1185">Reference proteome</keyword>
<evidence type="ECO:0000313" key="4">
    <source>
        <dbReference type="RefSeq" id="XP_060673297.1"/>
    </source>
</evidence>
<name>A0ABM4A996_ZIZJJ</name>
<dbReference type="Pfam" id="PF02458">
    <property type="entry name" value="Transferase"/>
    <property type="match status" value="1"/>
</dbReference>
<dbReference type="SUPFAM" id="SSF52777">
    <property type="entry name" value="CoA-dependent acyltransferases"/>
    <property type="match status" value="1"/>
</dbReference>
<accession>A0ABM4A996</accession>
<dbReference type="Proteomes" id="UP001652623">
    <property type="component" value="Chromosome 5"/>
</dbReference>
<evidence type="ECO:0000256" key="2">
    <source>
        <dbReference type="ARBA" id="ARBA00023315"/>
    </source>
</evidence>
<dbReference type="Gene3D" id="3.30.559.10">
    <property type="entry name" value="Chloramphenicol acetyltransferase-like domain"/>
    <property type="match status" value="1"/>
</dbReference>
<keyword evidence="2" id="KW-0012">Acyltransferase</keyword>
<dbReference type="RefSeq" id="XP_060673297.1">
    <property type="nucleotide sequence ID" value="XM_060817314.1"/>
</dbReference>
<evidence type="ECO:0000313" key="3">
    <source>
        <dbReference type="Proteomes" id="UP001652623"/>
    </source>
</evidence>
<gene>
    <name evidence="4" type="primary">LOC107421373</name>
</gene>
<keyword evidence="1" id="KW-0808">Transferase</keyword>
<sequence>MGIEVLLLMILAQPRIPNPISVSVAIFDFVVGSMEEGIYREWKPIVFDGIDYFLSGVGDESSSQHPIRVSTFSLTCGYIWICLLKSLETTKGKKSFLGFAADFRSRLEPPLPATYFGNCISGSVVAADKESLLGENGLSSAVAAISEEIRKLDENGLFKGQPTTSSSDAENHEIQVTFSLAGSHRFNVYGVDFGWEKPRKVMMASLSMAETIGISDSKTSKGGVQIELVLPKQEMEIFASLFAKGLEAL</sequence>
<protein>
    <submittedName>
        <fullName evidence="4">Anthocyanin 5-aromatic acyltransferase-like</fullName>
    </submittedName>
</protein>